<keyword evidence="2" id="KW-0963">Cytoplasm</keyword>
<dbReference type="AlphaFoldDB" id="A0A1B0BZF5"/>
<accession>A0A1B0BZF5</accession>
<dbReference type="SUPFAM" id="SSF54236">
    <property type="entry name" value="Ubiquitin-like"/>
    <property type="match status" value="1"/>
</dbReference>
<evidence type="ECO:0000259" key="8">
    <source>
        <dbReference type="Pfam" id="PF18396"/>
    </source>
</evidence>
<dbReference type="VEuPathDB" id="VectorBase:GPPI045061"/>
<dbReference type="GO" id="GO:0005737">
    <property type="term" value="C:cytoplasm"/>
    <property type="evidence" value="ECO:0007669"/>
    <property type="project" value="UniProtKB-SubCell"/>
</dbReference>
<dbReference type="Gene3D" id="3.10.20.90">
    <property type="entry name" value="Phosphatidylinositol 3-kinase Catalytic Subunit, Chain A, domain 1"/>
    <property type="match status" value="1"/>
</dbReference>
<dbReference type="Proteomes" id="UP000092460">
    <property type="component" value="Unassembled WGS sequence"/>
</dbReference>
<proteinExistence type="predicted"/>
<dbReference type="InterPro" id="IPR051180">
    <property type="entry name" value="IKK"/>
</dbReference>
<evidence type="ECO:0000256" key="6">
    <source>
        <dbReference type="ARBA" id="ARBA00022777"/>
    </source>
</evidence>
<evidence type="ECO:0000256" key="7">
    <source>
        <dbReference type="ARBA" id="ARBA00022840"/>
    </source>
</evidence>
<keyword evidence="3" id="KW-0723">Serine/threonine-protein kinase</keyword>
<evidence type="ECO:0000313" key="10">
    <source>
        <dbReference type="Proteomes" id="UP000092460"/>
    </source>
</evidence>
<reference evidence="9" key="2">
    <citation type="submission" date="2020-05" db="UniProtKB">
        <authorList>
            <consortium name="EnsemblMetazoa"/>
        </authorList>
    </citation>
    <scope>IDENTIFICATION</scope>
    <source>
        <strain evidence="9">IAEA</strain>
    </source>
</reference>
<protein>
    <recommendedName>
        <fullName evidence="8">TANK binding kinase 1 ubiquitin-like domain-containing protein</fullName>
    </recommendedName>
</protein>
<dbReference type="GO" id="GO:0004674">
    <property type="term" value="F:protein serine/threonine kinase activity"/>
    <property type="evidence" value="ECO:0007669"/>
    <property type="project" value="UniProtKB-KW"/>
</dbReference>
<dbReference type="EMBL" id="JXJN01023124">
    <property type="status" value="NOT_ANNOTATED_CDS"/>
    <property type="molecule type" value="Genomic_DNA"/>
</dbReference>
<feature type="domain" description="TANK binding kinase 1 ubiquitin-like" evidence="8">
    <location>
        <begin position="50"/>
        <end position="101"/>
    </location>
</feature>
<evidence type="ECO:0000256" key="3">
    <source>
        <dbReference type="ARBA" id="ARBA00022527"/>
    </source>
</evidence>
<dbReference type="PANTHER" id="PTHR22969">
    <property type="entry name" value="IKB KINASE"/>
    <property type="match status" value="1"/>
</dbReference>
<comment type="subcellular location">
    <subcellularLocation>
        <location evidence="1">Cytoplasm</location>
    </subcellularLocation>
</comment>
<evidence type="ECO:0000256" key="2">
    <source>
        <dbReference type="ARBA" id="ARBA00022490"/>
    </source>
</evidence>
<evidence type="ECO:0000256" key="4">
    <source>
        <dbReference type="ARBA" id="ARBA00022679"/>
    </source>
</evidence>
<dbReference type="PANTHER" id="PTHR22969:SF15">
    <property type="entry name" value="FI05319P"/>
    <property type="match status" value="1"/>
</dbReference>
<organism evidence="9 10">
    <name type="scientific">Glossina palpalis gambiensis</name>
    <dbReference type="NCBI Taxonomy" id="67801"/>
    <lineage>
        <taxon>Eukaryota</taxon>
        <taxon>Metazoa</taxon>
        <taxon>Ecdysozoa</taxon>
        <taxon>Arthropoda</taxon>
        <taxon>Hexapoda</taxon>
        <taxon>Insecta</taxon>
        <taxon>Pterygota</taxon>
        <taxon>Neoptera</taxon>
        <taxon>Endopterygota</taxon>
        <taxon>Diptera</taxon>
        <taxon>Brachycera</taxon>
        <taxon>Muscomorpha</taxon>
        <taxon>Hippoboscoidea</taxon>
        <taxon>Glossinidae</taxon>
        <taxon>Glossina</taxon>
    </lineage>
</organism>
<keyword evidence="7" id="KW-0067">ATP-binding</keyword>
<dbReference type="InterPro" id="IPR029071">
    <property type="entry name" value="Ubiquitin-like_domsf"/>
</dbReference>
<dbReference type="Pfam" id="PF18396">
    <property type="entry name" value="TBK1_ULD"/>
    <property type="match status" value="1"/>
</dbReference>
<evidence type="ECO:0000256" key="5">
    <source>
        <dbReference type="ARBA" id="ARBA00022741"/>
    </source>
</evidence>
<dbReference type="STRING" id="67801.A0A1B0BZF5"/>
<dbReference type="GO" id="GO:0005524">
    <property type="term" value="F:ATP binding"/>
    <property type="evidence" value="ECO:0007669"/>
    <property type="project" value="UniProtKB-KW"/>
</dbReference>
<reference evidence="10" key="1">
    <citation type="submission" date="2015-01" db="EMBL/GenBank/DDBJ databases">
        <authorList>
            <person name="Aksoy S."/>
            <person name="Warren W."/>
            <person name="Wilson R.K."/>
        </authorList>
    </citation>
    <scope>NUCLEOTIDE SEQUENCE [LARGE SCALE GENOMIC DNA]</scope>
    <source>
        <strain evidence="10">IAEA</strain>
    </source>
</reference>
<evidence type="ECO:0000256" key="1">
    <source>
        <dbReference type="ARBA" id="ARBA00004496"/>
    </source>
</evidence>
<keyword evidence="6" id="KW-0418">Kinase</keyword>
<keyword evidence="10" id="KW-1185">Reference proteome</keyword>
<keyword evidence="5" id="KW-0547">Nucleotide-binding</keyword>
<keyword evidence="4" id="KW-0808">Transferase</keyword>
<sequence>PAHLPAHYHLSEGLKILVTPLLAGLLEENREKTWSFDRFFQEVTNILRKRVIHVFFTNRTSSVEIFLEPEELIEHFRERILMQTKVPMKRQILLFNNEHLERHSQRRTRKIRYSFTATMIIIFVQRYQQVNVSSQNLRKQYVLYAR</sequence>
<name>A0A1B0BZF5_9MUSC</name>
<dbReference type="EnsemblMetazoa" id="GPPI045061-RA">
    <property type="protein sequence ID" value="GPPI045061-PA"/>
    <property type="gene ID" value="GPPI045061"/>
</dbReference>
<dbReference type="InterPro" id="IPR041087">
    <property type="entry name" value="TBK1_ULD"/>
</dbReference>
<evidence type="ECO:0000313" key="9">
    <source>
        <dbReference type="EnsemblMetazoa" id="GPPI045061-PA"/>
    </source>
</evidence>